<dbReference type="eggNOG" id="COG4569">
    <property type="taxonomic scope" value="Bacteria"/>
</dbReference>
<dbReference type="Gene3D" id="3.30.360.10">
    <property type="entry name" value="Dihydrodipicolinate Reductase, domain 2"/>
    <property type="match status" value="1"/>
</dbReference>
<dbReference type="Gene3D" id="3.40.50.720">
    <property type="entry name" value="NAD(P)-binding Rossmann-like Domain"/>
    <property type="match status" value="1"/>
</dbReference>
<dbReference type="InterPro" id="IPR015426">
    <property type="entry name" value="Acetylaldehyde_DH_C"/>
</dbReference>
<evidence type="ECO:0000256" key="1">
    <source>
        <dbReference type="ARBA" id="ARBA00009244"/>
    </source>
</evidence>
<feature type="binding site" evidence="4">
    <location>
        <begin position="12"/>
        <end position="15"/>
    </location>
    <ligand>
        <name>NAD(+)</name>
        <dbReference type="ChEBI" id="CHEBI:57540"/>
    </ligand>
</feature>
<evidence type="ECO:0000313" key="7">
    <source>
        <dbReference type="Proteomes" id="UP000004188"/>
    </source>
</evidence>
<keyword evidence="3 4" id="KW-0520">NAD</keyword>
<dbReference type="NCBIfam" id="NF006157">
    <property type="entry name" value="PRK08300.1"/>
    <property type="match status" value="1"/>
</dbReference>
<organism evidence="6 7">
    <name type="scientific">beta proteobacterium KB13</name>
    <dbReference type="NCBI Taxonomy" id="314607"/>
    <lineage>
        <taxon>Bacteria</taxon>
        <taxon>Pseudomonadati</taxon>
        <taxon>Pseudomonadota</taxon>
        <taxon>Betaproteobacteria</taxon>
        <taxon>Nitrosomonadales</taxon>
        <taxon>OM43 clade</taxon>
    </lineage>
</organism>
<dbReference type="InterPro" id="IPR000534">
    <property type="entry name" value="Semialdehyde_DH_NAD-bd"/>
</dbReference>
<feature type="binding site" evidence="4">
    <location>
        <begin position="160"/>
        <end position="168"/>
    </location>
    <ligand>
        <name>NAD(+)</name>
        <dbReference type="ChEBI" id="CHEBI:57540"/>
    </ligand>
</feature>
<dbReference type="SMART" id="SM00859">
    <property type="entry name" value="Semialdhyde_dh"/>
    <property type="match status" value="1"/>
</dbReference>
<dbReference type="InterPro" id="IPR003361">
    <property type="entry name" value="Acetaldehyde_dehydrogenase"/>
</dbReference>
<reference evidence="7" key="1">
    <citation type="journal article" date="2012" name="Stand. Genomic Sci.">
        <title>Genome sequence of strain HIMB624, a cultured representative from the OM43 clade of marine Betaproteobacteria.</title>
        <authorList>
            <person name="Huggett M.J."/>
            <person name="Hayakawa D.H."/>
            <person name="Rappe M.S."/>
        </authorList>
    </citation>
    <scope>NUCLEOTIDE SEQUENCE [LARGE SCALE GENOMIC DNA]</scope>
    <source>
        <strain evidence="7">KB13</strain>
    </source>
</reference>
<dbReference type="PIRSF" id="PIRSF015689">
    <property type="entry name" value="Actaldh_dh_actl"/>
    <property type="match status" value="1"/>
</dbReference>
<protein>
    <recommendedName>
        <fullName evidence="4">Acetaldehyde dehydrogenase</fullName>
        <ecNumber evidence="4">1.2.1.10</ecNumber>
    </recommendedName>
    <alternativeName>
        <fullName evidence="4">Acetaldehyde dehydrogenase [acetylating]</fullName>
    </alternativeName>
</protein>
<dbReference type="Pfam" id="PF09290">
    <property type="entry name" value="AcetDehyd-dimer"/>
    <property type="match status" value="1"/>
</dbReference>
<keyword evidence="7" id="KW-1185">Reference proteome</keyword>
<feature type="binding site" evidence="4">
    <location>
        <position position="270"/>
    </location>
    <ligand>
        <name>NAD(+)</name>
        <dbReference type="ChEBI" id="CHEBI:57540"/>
    </ligand>
</feature>
<dbReference type="InterPro" id="IPR036291">
    <property type="entry name" value="NAD(P)-bd_dom_sf"/>
</dbReference>
<comment type="catalytic activity">
    <reaction evidence="4">
        <text>acetaldehyde + NAD(+) + CoA = acetyl-CoA + NADH + H(+)</text>
        <dbReference type="Rhea" id="RHEA:23288"/>
        <dbReference type="ChEBI" id="CHEBI:15343"/>
        <dbReference type="ChEBI" id="CHEBI:15378"/>
        <dbReference type="ChEBI" id="CHEBI:57287"/>
        <dbReference type="ChEBI" id="CHEBI:57288"/>
        <dbReference type="ChEBI" id="CHEBI:57540"/>
        <dbReference type="ChEBI" id="CHEBI:57945"/>
        <dbReference type="EC" id="1.2.1.10"/>
    </reaction>
</comment>
<dbReference type="EC" id="1.2.1.10" evidence="4"/>
<dbReference type="SUPFAM" id="SSF51735">
    <property type="entry name" value="NAD(P)-binding Rossmann-fold domains"/>
    <property type="match status" value="1"/>
</dbReference>
<dbReference type="AlphaFoldDB" id="B6BTH7"/>
<feature type="domain" description="Semialdehyde dehydrogenase NAD-binding" evidence="5">
    <location>
        <begin position="6"/>
        <end position="119"/>
    </location>
</feature>
<evidence type="ECO:0000256" key="4">
    <source>
        <dbReference type="HAMAP-Rule" id="MF_01657"/>
    </source>
</evidence>
<dbReference type="CDD" id="cd23933">
    <property type="entry name" value="ALDH_C"/>
    <property type="match status" value="1"/>
</dbReference>
<dbReference type="STRING" id="314607.KB13_984"/>
<dbReference type="SUPFAM" id="SSF55347">
    <property type="entry name" value="Glyceraldehyde-3-phosphate dehydrogenase-like, C-terminal domain"/>
    <property type="match status" value="1"/>
</dbReference>
<name>B6BTH7_9PROT</name>
<feature type="active site" description="Acyl-thioester intermediate" evidence="4">
    <location>
        <position position="127"/>
    </location>
</feature>
<gene>
    <name evidence="6" type="ORF">KB13_984</name>
</gene>
<dbReference type="HAMAP" id="MF_01657">
    <property type="entry name" value="Ac_ald_DH_ac"/>
    <property type="match status" value="1"/>
</dbReference>
<accession>B6BTH7</accession>
<dbReference type="EMBL" id="DS995299">
    <property type="protein sequence ID" value="EDZ64852.1"/>
    <property type="molecule type" value="Genomic_DNA"/>
</dbReference>
<keyword evidence="4 6" id="KW-0560">Oxidoreductase</keyword>
<evidence type="ECO:0000259" key="5">
    <source>
        <dbReference type="SMART" id="SM00859"/>
    </source>
</evidence>
<comment type="similarity">
    <text evidence="1 4">Belongs to the acetaldehyde dehydrogenase family.</text>
</comment>
<keyword evidence="2 4" id="KW-0058">Aromatic hydrocarbons catabolism</keyword>
<evidence type="ECO:0000256" key="2">
    <source>
        <dbReference type="ARBA" id="ARBA00022797"/>
    </source>
</evidence>
<dbReference type="Proteomes" id="UP000004188">
    <property type="component" value="Unassembled WGS sequence"/>
</dbReference>
<dbReference type="GO" id="GO:0051287">
    <property type="term" value="F:NAD binding"/>
    <property type="evidence" value="ECO:0007669"/>
    <property type="project" value="UniProtKB-UniRule"/>
</dbReference>
<evidence type="ECO:0000256" key="3">
    <source>
        <dbReference type="ARBA" id="ARBA00023027"/>
    </source>
</evidence>
<dbReference type="NCBIfam" id="TIGR03215">
    <property type="entry name" value="ac_ald_DH_ac"/>
    <property type="match status" value="1"/>
</dbReference>
<sequence>MTKKIPIAILGTGNIGTDLLIKVLKSSYLECVAFVGRNLNSSGMLRAASLGVNISDKGIIYLEENKRLYDFVFDATSAKSHLINSKVFSKLKKKVIDLTPAKIGPMCVPSISVSDFVEHGNVNMISCGGQASIPIAYAITNFGKDDVEYIEVVSNIASRSAGPATRQNLDEYISTTEKGLSFFTNAKKVKAILNLNPAEPAIDMQTTILAKLKKTNLSEIKSNIDKIEKIVKTYVPGYKVIVGPLIDDSRVFVTVKVKGLGDYLPSFAGNLDIINCAAIAVAESSAKKYYGK</sequence>
<dbReference type="HOGENOM" id="CLU_062208_0_0_4"/>
<proteinExistence type="inferred from homology"/>
<evidence type="ECO:0000313" key="6">
    <source>
        <dbReference type="EMBL" id="EDZ64852.1"/>
    </source>
</evidence>
<dbReference type="GO" id="GO:0008774">
    <property type="term" value="F:acetaldehyde dehydrogenase (acetylating) activity"/>
    <property type="evidence" value="ECO:0007669"/>
    <property type="project" value="UniProtKB-UniRule"/>
</dbReference>